<feature type="coiled-coil region" evidence="1">
    <location>
        <begin position="21"/>
        <end position="55"/>
    </location>
</feature>
<protein>
    <submittedName>
        <fullName evidence="4">Uncharacterized protein</fullName>
    </submittedName>
</protein>
<feature type="region of interest" description="Disordered" evidence="2">
    <location>
        <begin position="1"/>
        <end position="20"/>
    </location>
</feature>
<gene>
    <name evidence="3" type="ORF">UFOVP1068_15</name>
    <name evidence="4" type="ORF">UFOVP1300_34</name>
</gene>
<organism evidence="4">
    <name type="scientific">uncultured Caudovirales phage</name>
    <dbReference type="NCBI Taxonomy" id="2100421"/>
    <lineage>
        <taxon>Viruses</taxon>
        <taxon>Duplodnaviria</taxon>
        <taxon>Heunggongvirae</taxon>
        <taxon>Uroviricota</taxon>
        <taxon>Caudoviricetes</taxon>
        <taxon>Peduoviridae</taxon>
        <taxon>Maltschvirus</taxon>
        <taxon>Maltschvirus maltsch</taxon>
    </lineage>
</organism>
<reference evidence="4" key="1">
    <citation type="submission" date="2020-05" db="EMBL/GenBank/DDBJ databases">
        <authorList>
            <person name="Chiriac C."/>
            <person name="Salcher M."/>
            <person name="Ghai R."/>
            <person name="Kavagutti S V."/>
        </authorList>
    </citation>
    <scope>NUCLEOTIDE SEQUENCE</scope>
</reference>
<evidence type="ECO:0000313" key="3">
    <source>
        <dbReference type="EMBL" id="CAB4181092.1"/>
    </source>
</evidence>
<sequence>MLEHEMLADSQMPSDQGLGKISTLAERYTDLDEEIKDTETRLKVLKEQAREIAEKQLPDAMAEVGVAKFTLTDGSEVTVKPYYSAKISDEKREECFGWLEDNGHEALIKDEVVLTFNRGEHEKAEEFKAKLQEQGMDYSGKMGVHPQTLTAFVKEQVESGAEFPLELFNVYIGQIAKIKRSK</sequence>
<evidence type="ECO:0000313" key="4">
    <source>
        <dbReference type="EMBL" id="CAB4195758.1"/>
    </source>
</evidence>
<accession>A0A6J5RPY6</accession>
<proteinExistence type="predicted"/>
<evidence type="ECO:0000256" key="1">
    <source>
        <dbReference type="SAM" id="Coils"/>
    </source>
</evidence>
<dbReference type="EMBL" id="LR797243">
    <property type="protein sequence ID" value="CAB4195758.1"/>
    <property type="molecule type" value="Genomic_DNA"/>
</dbReference>
<dbReference type="EMBL" id="LR797013">
    <property type="protein sequence ID" value="CAB4181092.1"/>
    <property type="molecule type" value="Genomic_DNA"/>
</dbReference>
<evidence type="ECO:0000256" key="2">
    <source>
        <dbReference type="SAM" id="MobiDB-lite"/>
    </source>
</evidence>
<keyword evidence="1" id="KW-0175">Coiled coil</keyword>
<dbReference type="Pfam" id="PF23984">
    <property type="entry name" value="DUF7307"/>
    <property type="match status" value="1"/>
</dbReference>
<name>A0A6J5RPY6_9CAUD</name>
<dbReference type="InterPro" id="IPR055731">
    <property type="entry name" value="Pam3_gp33-like"/>
</dbReference>